<evidence type="ECO:0000313" key="4">
    <source>
        <dbReference type="Proteomes" id="UP000002313"/>
    </source>
</evidence>
<dbReference type="HOGENOM" id="CLU_013325_13_0_1"/>
<dbReference type="GO" id="GO:0005737">
    <property type="term" value="C:cytoplasm"/>
    <property type="evidence" value="ECO:0007669"/>
    <property type="project" value="TreeGrafter"/>
</dbReference>
<evidence type="ECO:0000259" key="2">
    <source>
        <dbReference type="Pfam" id="PF00899"/>
    </source>
</evidence>
<proteinExistence type="inferred from homology"/>
<keyword evidence="1" id="KW-0067">ATP-binding</keyword>
<dbReference type="EC" id="6.2.1.64" evidence="1"/>
<name>E0S9E7_ENCIT</name>
<dbReference type="InterPro" id="IPR000594">
    <property type="entry name" value="ThiF_NAD_FAD-bd"/>
</dbReference>
<sequence length="275" mass="31182">MRIVLVGCGGTGMELLKLLGGRASKILVVDHDRIHLTNLHRLFMFTKEDQGKYKSEKAAEFINKQYGGRASFLVRRIEEVPINVLNQYDVIFGALDNIEGRMNLNLMFRKSECKLLIDCGISGYRAHAKAVYRGSSCLYCIRELYREDGPEICSLGSLPKKITPENREKTLRSLVELRREEPGSREEKIKKIINEFNALAEENLKVNAFDVVGMFDEIIPNVCFINSVCASLACGLIDATNLHYDFIFYSGEKNITLEKLILDRDEKCIVCNTDA</sequence>
<dbReference type="SUPFAM" id="SSF69572">
    <property type="entry name" value="Activating enzymes of the ubiquitin-like proteins"/>
    <property type="match status" value="1"/>
</dbReference>
<dbReference type="VEuPathDB" id="MicrosporidiaDB:Eint_090820"/>
<keyword evidence="4" id="KW-1185">Reference proteome</keyword>
<dbReference type="InterPro" id="IPR045886">
    <property type="entry name" value="ThiF/MoeB/HesA"/>
</dbReference>
<dbReference type="GO" id="GO:0005524">
    <property type="term" value="F:ATP binding"/>
    <property type="evidence" value="ECO:0007669"/>
    <property type="project" value="UniProtKB-UniRule"/>
</dbReference>
<reference evidence="3 4" key="2">
    <citation type="journal article" date="2012" name="Proc. Natl. Acad. Sci. U.S.A.">
        <title>Gain and loss of multiple functionally related, horizontally transferred genes in the reduced genomes of two microsporidian parasites.</title>
        <authorList>
            <person name="Pombert J.-F."/>
            <person name="Selman M."/>
            <person name="Burki F."/>
            <person name="Bardell F.T."/>
            <person name="Farinelli L."/>
            <person name="Solter L.F."/>
            <person name="Whitman D.W."/>
            <person name="Weiss L.M."/>
            <person name="Corradi N."/>
            <person name="Keeling P.J."/>
        </authorList>
    </citation>
    <scope>NUCLEOTIDE SEQUENCE [LARGE SCALE GENOMIC DNA]</scope>
    <source>
        <strain evidence="3 4">ATCC 50506</strain>
    </source>
</reference>
<dbReference type="Pfam" id="PF00899">
    <property type="entry name" value="ThiF"/>
    <property type="match status" value="1"/>
</dbReference>
<dbReference type="PANTHER" id="PTHR10953">
    <property type="entry name" value="UBIQUITIN-ACTIVATING ENZYME E1"/>
    <property type="match status" value="1"/>
</dbReference>
<keyword evidence="1" id="KW-0833">Ubl conjugation pathway</keyword>
<dbReference type="Gene3D" id="3.40.50.720">
    <property type="entry name" value="NAD(P)-binding Rossmann-like Domain"/>
    <property type="match status" value="1"/>
</dbReference>
<dbReference type="EMBL" id="CP001950">
    <property type="protein sequence ID" value="ADM12211.2"/>
    <property type="molecule type" value="Genomic_DNA"/>
</dbReference>
<reference evidence="3 4" key="1">
    <citation type="journal article" date="2010" name="Nat. Commun.">
        <title>The complete sequence of the smallest known nuclear genome from the microsporidian Encephalitozoon intestinalis.</title>
        <authorList>
            <person name="Corradi N."/>
            <person name="Pombert J.-F."/>
            <person name="Farinelli L."/>
            <person name="Didier E.S."/>
            <person name="Keeling P.J."/>
        </authorList>
    </citation>
    <scope>NUCLEOTIDE SEQUENCE [LARGE SCALE GENOMIC DNA]</scope>
    <source>
        <strain evidence="3 4">ATCC 50506</strain>
    </source>
</reference>
<keyword evidence="1" id="KW-0436">Ligase</keyword>
<feature type="domain" description="THIF-type NAD/FAD binding fold" evidence="2">
    <location>
        <begin position="2"/>
        <end position="222"/>
    </location>
</feature>
<dbReference type="GeneID" id="9698402"/>
<dbReference type="InterPro" id="IPR035985">
    <property type="entry name" value="Ubiquitin-activating_enz"/>
</dbReference>
<dbReference type="OrthoDB" id="10255449at2759"/>
<protein>
    <recommendedName>
        <fullName evidence="1">NEDD8-activating enzyme E1 catalytic subunit</fullName>
        <ecNumber evidence="1">6.2.1.64</ecNumber>
    </recommendedName>
</protein>
<evidence type="ECO:0000313" key="3">
    <source>
        <dbReference type="EMBL" id="ADM12211.2"/>
    </source>
</evidence>
<dbReference type="Proteomes" id="UP000002313">
    <property type="component" value="Chromosome IX"/>
</dbReference>
<dbReference type="RefSeq" id="XP_003073571.2">
    <property type="nucleotide sequence ID" value="XM_003073525.2"/>
</dbReference>
<evidence type="ECO:0000256" key="1">
    <source>
        <dbReference type="RuleBase" id="RU368009"/>
    </source>
</evidence>
<dbReference type="KEGG" id="ein:Eint_090820"/>
<organism evidence="3 4">
    <name type="scientific">Encephalitozoon intestinalis (strain ATCC 50506)</name>
    <name type="common">Microsporidian parasite</name>
    <name type="synonym">Septata intestinalis</name>
    <dbReference type="NCBI Taxonomy" id="876142"/>
    <lineage>
        <taxon>Eukaryota</taxon>
        <taxon>Fungi</taxon>
        <taxon>Fungi incertae sedis</taxon>
        <taxon>Microsporidia</taxon>
        <taxon>Unikaryonidae</taxon>
        <taxon>Encephalitozoon</taxon>
    </lineage>
</organism>
<dbReference type="GO" id="GO:0045116">
    <property type="term" value="P:protein neddylation"/>
    <property type="evidence" value="ECO:0007669"/>
    <property type="project" value="UniProtKB-UniRule"/>
</dbReference>
<dbReference type="AlphaFoldDB" id="E0S9E7"/>
<comment type="pathway">
    <text evidence="1">Protein modification; protein neddylation.</text>
</comment>
<comment type="similarity">
    <text evidence="1">Belongs to the ubiquitin-activating E1 family. UBA3 subfamily.</text>
</comment>
<comment type="catalytic activity">
    <reaction evidence="1">
        <text>ATP + [NEDD8 protein] + [E1 NEDD8-activating enzyme]-L-cysteine = AMP + diphosphate + [E1 NEDD8-activating enzyme]-S-[NEDD8 protein]-yl-L-cysteine.</text>
        <dbReference type="EC" id="6.2.1.64"/>
    </reaction>
</comment>
<accession>E0S9E7</accession>
<dbReference type="UniPathway" id="UPA00885"/>
<keyword evidence="1" id="KW-0547">Nucleotide-binding</keyword>
<dbReference type="GO" id="GO:0019781">
    <property type="term" value="F:NEDD8 activating enzyme activity"/>
    <property type="evidence" value="ECO:0007669"/>
    <property type="project" value="UniProtKB-UniRule"/>
</dbReference>
<gene>
    <name evidence="3" type="ORF">Eint_090820</name>
</gene>
<comment type="function">
    <text evidence="1">Catalytic subunit of the dimeric E1 enzyme, which activates NEDD8.</text>
</comment>
<dbReference type="GO" id="GO:0005634">
    <property type="term" value="C:nucleus"/>
    <property type="evidence" value="ECO:0007669"/>
    <property type="project" value="TreeGrafter"/>
</dbReference>
<dbReference type="PANTHER" id="PTHR10953:SF6">
    <property type="entry name" value="NEDD8-ACTIVATING ENZYME E1 CATALYTIC SUBUNIT"/>
    <property type="match status" value="1"/>
</dbReference>